<name>A0AAP5UUC0_9BURK</name>
<keyword evidence="1" id="KW-1133">Transmembrane helix</keyword>
<protein>
    <submittedName>
        <fullName evidence="2">Uncharacterized protein</fullName>
    </submittedName>
</protein>
<evidence type="ECO:0000313" key="3">
    <source>
        <dbReference type="Proteomes" id="UP001246473"/>
    </source>
</evidence>
<comment type="caution">
    <text evidence="2">The sequence shown here is derived from an EMBL/GenBank/DDBJ whole genome shotgun (WGS) entry which is preliminary data.</text>
</comment>
<feature type="transmembrane region" description="Helical" evidence="1">
    <location>
        <begin position="20"/>
        <end position="38"/>
    </location>
</feature>
<proteinExistence type="predicted"/>
<feature type="transmembrane region" description="Helical" evidence="1">
    <location>
        <begin position="166"/>
        <end position="190"/>
    </location>
</feature>
<evidence type="ECO:0000256" key="1">
    <source>
        <dbReference type="SAM" id="Phobius"/>
    </source>
</evidence>
<keyword evidence="1" id="KW-0472">Membrane</keyword>
<dbReference type="EMBL" id="JANSLM010000005">
    <property type="protein sequence ID" value="MDT8839023.1"/>
    <property type="molecule type" value="Genomic_DNA"/>
</dbReference>
<gene>
    <name evidence="2" type="ORF">ParKJ_16515</name>
</gene>
<evidence type="ECO:0000313" key="2">
    <source>
        <dbReference type="EMBL" id="MDT8839023.1"/>
    </source>
</evidence>
<organism evidence="2 3">
    <name type="scientific">Paraburkholderia fungorum</name>
    <dbReference type="NCBI Taxonomy" id="134537"/>
    <lineage>
        <taxon>Bacteria</taxon>
        <taxon>Pseudomonadati</taxon>
        <taxon>Pseudomonadota</taxon>
        <taxon>Betaproteobacteria</taxon>
        <taxon>Burkholderiales</taxon>
        <taxon>Burkholderiaceae</taxon>
        <taxon>Paraburkholderia</taxon>
    </lineage>
</organism>
<feature type="transmembrane region" description="Helical" evidence="1">
    <location>
        <begin position="83"/>
        <end position="103"/>
    </location>
</feature>
<feature type="transmembrane region" description="Helical" evidence="1">
    <location>
        <begin position="50"/>
        <end position="71"/>
    </location>
</feature>
<reference evidence="2" key="1">
    <citation type="submission" date="2022-08" db="EMBL/GenBank/DDBJ databases">
        <authorList>
            <person name="Kim S.-J."/>
        </authorList>
    </citation>
    <scope>NUCLEOTIDE SEQUENCE</scope>
    <source>
        <strain evidence="2">KJ</strain>
    </source>
</reference>
<feature type="transmembrane region" description="Helical" evidence="1">
    <location>
        <begin position="136"/>
        <end position="154"/>
    </location>
</feature>
<sequence>MKETAPSFTADRITARDTVLAALLTAGAAIAAFVPPFFPFAHASVYPPAVRVLSMLAFGVSGLYCAWRCGLEIMPHGLRHPMWVSLIAGVLVAAYLLLLDVVFRAQLTGNGAESLPGISLWVRLIYYVLRSLNEGIVYQLFFGSVFVFLIGRVWRHDGAITPGAYWLGLILAHALNLAINVPFHASTFVYDTLRFFAPGILWAYLYRRHGLSVAIAAHAATHVFFQPFIALTST</sequence>
<accession>A0AAP5UUC0</accession>
<dbReference type="AlphaFoldDB" id="A0AAP5UUC0"/>
<dbReference type="RefSeq" id="WP_146153251.1">
    <property type="nucleotide sequence ID" value="NZ_CP157347.1"/>
</dbReference>
<dbReference type="Proteomes" id="UP001246473">
    <property type="component" value="Unassembled WGS sequence"/>
</dbReference>
<feature type="transmembrane region" description="Helical" evidence="1">
    <location>
        <begin position="210"/>
        <end position="231"/>
    </location>
</feature>
<keyword evidence="1" id="KW-0812">Transmembrane</keyword>